<gene>
    <name evidence="2" type="ORF">CES85_4897</name>
</gene>
<dbReference type="Proteomes" id="UP000215256">
    <property type="component" value="Chromosome 2"/>
</dbReference>
<dbReference type="OrthoDB" id="9804158at2"/>
<reference evidence="2 3" key="1">
    <citation type="submission" date="2017-07" db="EMBL/GenBank/DDBJ databases">
        <title>Phylogenetic study on the rhizospheric bacterium Ochrobactrum sp. A44.</title>
        <authorList>
            <person name="Krzyzanowska D.M."/>
            <person name="Ossowicki A."/>
            <person name="Rajewska M."/>
            <person name="Maciag T."/>
            <person name="Kaczynski Z."/>
            <person name="Czerwicka M."/>
            <person name="Jafra S."/>
        </authorList>
    </citation>
    <scope>NUCLEOTIDE SEQUENCE [LARGE SCALE GENOMIC DNA]</scope>
    <source>
        <strain evidence="2 3">A44</strain>
    </source>
</reference>
<evidence type="ECO:0000256" key="1">
    <source>
        <dbReference type="SAM" id="MobiDB-lite"/>
    </source>
</evidence>
<dbReference type="Pfam" id="PF06059">
    <property type="entry name" value="DUF930"/>
    <property type="match status" value="1"/>
</dbReference>
<evidence type="ECO:0000313" key="3">
    <source>
        <dbReference type="Proteomes" id="UP000215256"/>
    </source>
</evidence>
<sequence>MQHLTKRTLEETGWGIPASVVLHLTLASLLLYRAPELSPPAQDQSVNVELVPPKPGAPSPNSKSNAAARRSPQAFESASAQKESPSPADSSQPVMDKPEPQQTAADNHNPVLKEKNEALQKSDSNAKSVPELRTKAEGLPVETKTAAPAAQNSIATPDKHAEVNSKLTSAQQIYSKDTLADPRVKQAIGKLPQRDRIVQICGIEALEQVRHHRPGTFPDMLAPSAGVVSETSFTIRDGAFRSRAKWYSIDFQCQVDTKAMKITDFSYLIGKAIPEVQWNSRQLPRD</sequence>
<dbReference type="EMBL" id="CP022603">
    <property type="protein sequence ID" value="ASV84105.1"/>
    <property type="molecule type" value="Genomic_DNA"/>
</dbReference>
<protein>
    <recommendedName>
        <fullName evidence="4">DUF930 domain-containing protein</fullName>
    </recommendedName>
</protein>
<feature type="compositionally biased region" description="Polar residues" evidence="1">
    <location>
        <begin position="74"/>
        <end position="93"/>
    </location>
</feature>
<name>A0A248UBJ9_9HYPH</name>
<dbReference type="RefSeq" id="WP_095444941.1">
    <property type="nucleotide sequence ID" value="NZ_CP022603.1"/>
</dbReference>
<dbReference type="AlphaFoldDB" id="A0A248UBJ9"/>
<accession>A0A248UBJ9</accession>
<organism evidence="2 3">
    <name type="scientific">Ochrobactrum quorumnocens</name>
    <dbReference type="NCBI Taxonomy" id="271865"/>
    <lineage>
        <taxon>Bacteria</taxon>
        <taxon>Pseudomonadati</taxon>
        <taxon>Pseudomonadota</taxon>
        <taxon>Alphaproteobacteria</taxon>
        <taxon>Hyphomicrobiales</taxon>
        <taxon>Brucellaceae</taxon>
        <taxon>Brucella/Ochrobactrum group</taxon>
        <taxon>Ochrobactrum</taxon>
    </lineage>
</organism>
<feature type="compositionally biased region" description="Basic and acidic residues" evidence="1">
    <location>
        <begin position="111"/>
        <end position="120"/>
    </location>
</feature>
<dbReference type="KEGG" id="och:CES85_4897"/>
<feature type="compositionally biased region" description="Low complexity" evidence="1">
    <location>
        <begin position="59"/>
        <end position="72"/>
    </location>
</feature>
<proteinExistence type="predicted"/>
<dbReference type="InterPro" id="IPR009273">
    <property type="entry name" value="DUF930"/>
</dbReference>
<evidence type="ECO:0008006" key="4">
    <source>
        <dbReference type="Google" id="ProtNLM"/>
    </source>
</evidence>
<feature type="region of interest" description="Disordered" evidence="1">
    <location>
        <begin position="39"/>
        <end position="160"/>
    </location>
</feature>
<evidence type="ECO:0000313" key="2">
    <source>
        <dbReference type="EMBL" id="ASV84105.1"/>
    </source>
</evidence>